<dbReference type="InterPro" id="IPR008927">
    <property type="entry name" value="6-PGluconate_DH-like_C_sf"/>
</dbReference>
<dbReference type="SUPFAM" id="SSF48179">
    <property type="entry name" value="6-phosphogluconate dehydrogenase C-terminal domain-like"/>
    <property type="match status" value="1"/>
</dbReference>
<reference evidence="6 7" key="1">
    <citation type="journal article" date="2014" name="Int. J. Syst. Evol. Microbiol.">
        <title>Nocardioides zeae sp. nov., isolated from the stem of Zea mays.</title>
        <authorList>
            <person name="Glaeser S.P."/>
            <person name="McInroy J.A."/>
            <person name="Busse H.J."/>
            <person name="Kampfer P."/>
        </authorList>
    </citation>
    <scope>NUCLEOTIDE SEQUENCE [LARGE SCALE GENOMIC DNA]</scope>
    <source>
        <strain evidence="6 7">JCM 30728</strain>
    </source>
</reference>
<dbReference type="NCBIfam" id="NF005112">
    <property type="entry name" value="PRK06545.2-4"/>
    <property type="match status" value="1"/>
</dbReference>
<dbReference type="RefSeq" id="WP_163772047.1">
    <property type="nucleotide sequence ID" value="NZ_JAAGXA010000005.1"/>
</dbReference>
<evidence type="ECO:0000313" key="6">
    <source>
        <dbReference type="EMBL" id="NEN78520.1"/>
    </source>
</evidence>
<feature type="domain" description="Prephenate/arogenate dehydrogenase" evidence="5">
    <location>
        <begin position="23"/>
        <end position="304"/>
    </location>
</feature>
<dbReference type="SUPFAM" id="SSF51735">
    <property type="entry name" value="NAD(P)-binding Rossmann-fold domains"/>
    <property type="match status" value="1"/>
</dbReference>
<sequence length="376" mass="39055">MPDEPAGRDPQPRDPRAGDPVTGPVLVVGVGLIGTSAALGLAAVGHDVLLRDRVPENVRTASGLGAGRAATEADDPDVVLVVVAVPPDLVGRVVSEALLRHPQAVVTDVGSVKEAPLREVLAGPAAAHAERYVGSHPMAGSERSGPLAASASLFEGRPWAITPHPRSAPDAVELVESVVRVCGATPVWLTPGEHDRAVARTSHVPHLASGLVAGLLDGAPEQHLTLSGQGLRDVTRIAAGAPGLYGQIVAGNAEAVVELLGDLRAQLDVLIATVSAGDRAGLEEILQRGVRGTRAIPAKHGGPPRPMRSVWVSVPDHQGELARLFGDAVASGVNIEDIRIDHDPGRPVGLVELVVDELRAEHLLTSLEERGWVTHR</sequence>
<keyword evidence="4" id="KW-0472">Membrane</keyword>
<evidence type="ECO:0000256" key="4">
    <source>
        <dbReference type="SAM" id="Phobius"/>
    </source>
</evidence>
<dbReference type="Proteomes" id="UP000468687">
    <property type="component" value="Unassembled WGS sequence"/>
</dbReference>
<dbReference type="EC" id="1.3.1.12" evidence="6"/>
<dbReference type="Gene3D" id="3.40.50.720">
    <property type="entry name" value="NAD(P)-binding Rossmann-like Domain"/>
    <property type="match status" value="1"/>
</dbReference>
<dbReference type="InterPro" id="IPR046825">
    <property type="entry name" value="PDH_C"/>
</dbReference>
<dbReference type="GO" id="GO:0070403">
    <property type="term" value="F:NAD+ binding"/>
    <property type="evidence" value="ECO:0007669"/>
    <property type="project" value="InterPro"/>
</dbReference>
<evidence type="ECO:0000256" key="1">
    <source>
        <dbReference type="ARBA" id="ARBA00007964"/>
    </source>
</evidence>
<dbReference type="PROSITE" id="PS51176">
    <property type="entry name" value="PDH_ADH"/>
    <property type="match status" value="1"/>
</dbReference>
<evidence type="ECO:0000313" key="7">
    <source>
        <dbReference type="Proteomes" id="UP000468687"/>
    </source>
</evidence>
<comment type="caution">
    <text evidence="6">The sequence shown here is derived from an EMBL/GenBank/DDBJ whole genome shotgun (WGS) entry which is preliminary data.</text>
</comment>
<protein>
    <submittedName>
        <fullName evidence="6">Prephenate dehydrogenase</fullName>
        <ecNumber evidence="6">1.3.1.12</ecNumber>
    </submittedName>
</protein>
<dbReference type="GO" id="GO:0006571">
    <property type="term" value="P:tyrosine biosynthetic process"/>
    <property type="evidence" value="ECO:0007669"/>
    <property type="project" value="InterPro"/>
</dbReference>
<keyword evidence="4" id="KW-1133">Transmembrane helix</keyword>
<dbReference type="GO" id="GO:0004665">
    <property type="term" value="F:prephenate dehydrogenase (NADP+) activity"/>
    <property type="evidence" value="ECO:0007669"/>
    <property type="project" value="InterPro"/>
</dbReference>
<comment type="similarity">
    <text evidence="1">Belongs to the prephenate/arogenate dehydrogenase family.</text>
</comment>
<dbReference type="PANTHER" id="PTHR21363:SF0">
    <property type="entry name" value="PREPHENATE DEHYDROGENASE [NADP(+)]"/>
    <property type="match status" value="1"/>
</dbReference>
<evidence type="ECO:0000256" key="2">
    <source>
        <dbReference type="ARBA" id="ARBA00023002"/>
    </source>
</evidence>
<organism evidence="6 7">
    <name type="scientific">Nocardioides zeae</name>
    <dbReference type="NCBI Taxonomy" id="1457234"/>
    <lineage>
        <taxon>Bacteria</taxon>
        <taxon>Bacillati</taxon>
        <taxon>Actinomycetota</taxon>
        <taxon>Actinomycetes</taxon>
        <taxon>Propionibacteriales</taxon>
        <taxon>Nocardioidaceae</taxon>
        <taxon>Nocardioides</taxon>
    </lineage>
</organism>
<feature type="region of interest" description="Disordered" evidence="3">
    <location>
        <begin position="1"/>
        <end position="21"/>
    </location>
</feature>
<keyword evidence="7" id="KW-1185">Reference proteome</keyword>
<dbReference type="InterPro" id="IPR003099">
    <property type="entry name" value="Prephen_DH"/>
</dbReference>
<dbReference type="Gene3D" id="1.10.3660.10">
    <property type="entry name" value="6-phosphogluconate dehydrogenase C-terminal like domain"/>
    <property type="match status" value="1"/>
</dbReference>
<feature type="transmembrane region" description="Helical" evidence="4">
    <location>
        <begin position="25"/>
        <end position="44"/>
    </location>
</feature>
<dbReference type="CDD" id="cd02116">
    <property type="entry name" value="ACT"/>
    <property type="match status" value="1"/>
</dbReference>
<dbReference type="GO" id="GO:0008977">
    <property type="term" value="F:prephenate dehydrogenase (NAD+) activity"/>
    <property type="evidence" value="ECO:0007669"/>
    <property type="project" value="UniProtKB-EC"/>
</dbReference>
<dbReference type="InterPro" id="IPR036291">
    <property type="entry name" value="NAD(P)-bd_dom_sf"/>
</dbReference>
<evidence type="ECO:0000259" key="5">
    <source>
        <dbReference type="PROSITE" id="PS51176"/>
    </source>
</evidence>
<dbReference type="PANTHER" id="PTHR21363">
    <property type="entry name" value="PREPHENATE DEHYDROGENASE"/>
    <property type="match status" value="1"/>
</dbReference>
<accession>A0A6P0HJT1</accession>
<keyword evidence="2 6" id="KW-0560">Oxidoreductase</keyword>
<evidence type="ECO:0000256" key="3">
    <source>
        <dbReference type="SAM" id="MobiDB-lite"/>
    </source>
</evidence>
<dbReference type="Pfam" id="PF20463">
    <property type="entry name" value="PDH_C"/>
    <property type="match status" value="1"/>
</dbReference>
<keyword evidence="4" id="KW-0812">Transmembrane</keyword>
<name>A0A6P0HJT1_9ACTN</name>
<dbReference type="InterPro" id="IPR046826">
    <property type="entry name" value="PDH_N"/>
</dbReference>
<gene>
    <name evidence="6" type="ORF">G3T38_09530</name>
</gene>
<dbReference type="EMBL" id="JAAGXA010000005">
    <property type="protein sequence ID" value="NEN78520.1"/>
    <property type="molecule type" value="Genomic_DNA"/>
</dbReference>
<feature type="compositionally biased region" description="Basic and acidic residues" evidence="3">
    <location>
        <begin position="1"/>
        <end position="17"/>
    </location>
</feature>
<dbReference type="NCBIfam" id="NF005111">
    <property type="entry name" value="PRK06545.2-3"/>
    <property type="match status" value="1"/>
</dbReference>
<dbReference type="InterPro" id="IPR050812">
    <property type="entry name" value="Preph/Arog_dehydrog"/>
</dbReference>
<dbReference type="AlphaFoldDB" id="A0A6P0HJT1"/>
<dbReference type="Pfam" id="PF02153">
    <property type="entry name" value="PDH_N"/>
    <property type="match status" value="1"/>
</dbReference>
<proteinExistence type="inferred from homology"/>